<dbReference type="EMBL" id="MFEH01000001">
    <property type="protein sequence ID" value="OGE74443.1"/>
    <property type="molecule type" value="Genomic_DNA"/>
</dbReference>
<accession>A0A1F5NA38</accession>
<dbReference type="STRING" id="1817821.A2717_02825"/>
<dbReference type="Proteomes" id="UP000177610">
    <property type="component" value="Unassembled WGS sequence"/>
</dbReference>
<sequence>MEMALKLDEMKASATSQFEKLVLEKFEFMCNHVYASNIKHYLDEVNELIRAARKLHVTESSTFGDDEIKTAVDDLAALRTLKMNDETRAYLTPLFELHGLDSIIAQPKK</sequence>
<organism evidence="1 2">
    <name type="scientific">Candidatus Doudnabacteria bacterium RIFCSPHIGHO2_01_FULL_41_86</name>
    <dbReference type="NCBI Taxonomy" id="1817821"/>
    <lineage>
        <taxon>Bacteria</taxon>
        <taxon>Candidatus Doudnaibacteriota</taxon>
    </lineage>
</organism>
<dbReference type="AlphaFoldDB" id="A0A1F5NA38"/>
<evidence type="ECO:0000313" key="2">
    <source>
        <dbReference type="Proteomes" id="UP000177610"/>
    </source>
</evidence>
<name>A0A1F5NA38_9BACT</name>
<evidence type="ECO:0000313" key="1">
    <source>
        <dbReference type="EMBL" id="OGE74443.1"/>
    </source>
</evidence>
<comment type="caution">
    <text evidence="1">The sequence shown here is derived from an EMBL/GenBank/DDBJ whole genome shotgun (WGS) entry which is preliminary data.</text>
</comment>
<reference evidence="1 2" key="1">
    <citation type="journal article" date="2016" name="Nat. Commun.">
        <title>Thousands of microbial genomes shed light on interconnected biogeochemical processes in an aquifer system.</title>
        <authorList>
            <person name="Anantharaman K."/>
            <person name="Brown C.T."/>
            <person name="Hug L.A."/>
            <person name="Sharon I."/>
            <person name="Castelle C.J."/>
            <person name="Probst A.J."/>
            <person name="Thomas B.C."/>
            <person name="Singh A."/>
            <person name="Wilkins M.J."/>
            <person name="Karaoz U."/>
            <person name="Brodie E.L."/>
            <person name="Williams K.H."/>
            <person name="Hubbard S.S."/>
            <person name="Banfield J.F."/>
        </authorList>
    </citation>
    <scope>NUCLEOTIDE SEQUENCE [LARGE SCALE GENOMIC DNA]</scope>
</reference>
<gene>
    <name evidence="1" type="ORF">A2717_02825</name>
</gene>
<proteinExistence type="predicted"/>
<protein>
    <submittedName>
        <fullName evidence="1">Uncharacterized protein</fullName>
    </submittedName>
</protein>